<keyword evidence="2" id="KW-1185">Reference proteome</keyword>
<gene>
    <name evidence="1" type="ORF">HNP38_003602</name>
</gene>
<comment type="caution">
    <text evidence="1">The sequence shown here is derived from an EMBL/GenBank/DDBJ whole genome shotgun (WGS) entry which is preliminary data.</text>
</comment>
<dbReference type="AlphaFoldDB" id="A0A840KL94"/>
<reference evidence="1 2" key="1">
    <citation type="submission" date="2020-08" db="EMBL/GenBank/DDBJ databases">
        <title>Functional genomics of gut bacteria from endangered species of beetles.</title>
        <authorList>
            <person name="Carlos-Shanley C."/>
        </authorList>
    </citation>
    <scope>NUCLEOTIDE SEQUENCE [LARGE SCALE GENOMIC DNA]</scope>
    <source>
        <strain evidence="1 2">S00151</strain>
    </source>
</reference>
<dbReference type="EMBL" id="JACHLE010000009">
    <property type="protein sequence ID" value="MBB4808260.1"/>
    <property type="molecule type" value="Genomic_DNA"/>
</dbReference>
<dbReference type="Proteomes" id="UP000592180">
    <property type="component" value="Unassembled WGS sequence"/>
</dbReference>
<dbReference type="RefSeq" id="WP_184192019.1">
    <property type="nucleotide sequence ID" value="NZ_JACHLE010000009.1"/>
</dbReference>
<sequence>MGNLEFISEIKKNKNINLEDIVNVFIEKKVSKYQAFVLIRDNFNYKQLEIMYYLNLLYKDEEPNPFNEDFMNCLKEE</sequence>
<evidence type="ECO:0000313" key="1">
    <source>
        <dbReference type="EMBL" id="MBB4808260.1"/>
    </source>
</evidence>
<evidence type="ECO:0000313" key="2">
    <source>
        <dbReference type="Proteomes" id="UP000592180"/>
    </source>
</evidence>
<protein>
    <submittedName>
        <fullName evidence="1">Uncharacterized membrane protein YgaE (UPF0421/DUF939 family)</fullName>
    </submittedName>
</protein>
<name>A0A840KL94_9FLAO</name>
<accession>A0A840KL94</accession>
<proteinExistence type="predicted"/>
<organism evidence="1 2">
    <name type="scientific">Chryseobacterium defluvii</name>
    <dbReference type="NCBI Taxonomy" id="160396"/>
    <lineage>
        <taxon>Bacteria</taxon>
        <taxon>Pseudomonadati</taxon>
        <taxon>Bacteroidota</taxon>
        <taxon>Flavobacteriia</taxon>
        <taxon>Flavobacteriales</taxon>
        <taxon>Weeksellaceae</taxon>
        <taxon>Chryseobacterium group</taxon>
        <taxon>Chryseobacterium</taxon>
    </lineage>
</organism>